<feature type="domain" description="DUF559" evidence="1">
    <location>
        <begin position="6"/>
        <end position="112"/>
    </location>
</feature>
<dbReference type="CDD" id="cd01038">
    <property type="entry name" value="Endonuclease_DUF559"/>
    <property type="match status" value="1"/>
</dbReference>
<keyword evidence="2" id="KW-0378">Hydrolase</keyword>
<keyword evidence="2" id="KW-0540">Nuclease</keyword>
<proteinExistence type="predicted"/>
<keyword evidence="3" id="KW-1185">Reference proteome</keyword>
<accession>A0ABU0IZU2</accession>
<sequence>MDAPAKTRDRAHKFRREMTFTEKKLWTRLRRNALGGLHFRRQHPFGRFVLDFYCDAVRLAVEVDGGIHNLETKQIDDALRDMWLAERHIRVLRIPSNLVVNDPARVEVMILAEAAKPFTRSPGRTLSPQ</sequence>
<dbReference type="InterPro" id="IPR047216">
    <property type="entry name" value="Endonuclease_DUF559_bact"/>
</dbReference>
<dbReference type="InterPro" id="IPR007569">
    <property type="entry name" value="DUF559"/>
</dbReference>
<gene>
    <name evidence="2" type="ORF">QO010_004282</name>
</gene>
<protein>
    <submittedName>
        <fullName evidence="2">Very-short-patch-repair endonuclease</fullName>
    </submittedName>
</protein>
<dbReference type="PANTHER" id="PTHR38590">
    <property type="entry name" value="BLL0828 PROTEIN"/>
    <property type="match status" value="1"/>
</dbReference>
<evidence type="ECO:0000313" key="3">
    <source>
        <dbReference type="Proteomes" id="UP001228905"/>
    </source>
</evidence>
<dbReference type="GO" id="GO:0004519">
    <property type="term" value="F:endonuclease activity"/>
    <property type="evidence" value="ECO:0007669"/>
    <property type="project" value="UniProtKB-KW"/>
</dbReference>
<dbReference type="Pfam" id="PF04480">
    <property type="entry name" value="DUF559"/>
    <property type="match status" value="1"/>
</dbReference>
<evidence type="ECO:0000259" key="1">
    <source>
        <dbReference type="Pfam" id="PF04480"/>
    </source>
</evidence>
<dbReference type="Gene3D" id="3.40.960.10">
    <property type="entry name" value="VSR Endonuclease"/>
    <property type="match status" value="1"/>
</dbReference>
<reference evidence="2 3" key="1">
    <citation type="submission" date="2023-07" db="EMBL/GenBank/DDBJ databases">
        <title>Genomic Encyclopedia of Type Strains, Phase IV (KMG-IV): sequencing the most valuable type-strain genomes for metagenomic binning, comparative biology and taxonomic classification.</title>
        <authorList>
            <person name="Goeker M."/>
        </authorList>
    </citation>
    <scope>NUCLEOTIDE SEQUENCE [LARGE SCALE GENOMIC DNA]</scope>
    <source>
        <strain evidence="2 3">DSM 18695</strain>
    </source>
</reference>
<dbReference type="EMBL" id="JAUSVS010000012">
    <property type="protein sequence ID" value="MDQ0466487.1"/>
    <property type="molecule type" value="Genomic_DNA"/>
</dbReference>
<dbReference type="InterPro" id="IPR011335">
    <property type="entry name" value="Restrct_endonuc-II-like"/>
</dbReference>
<dbReference type="SUPFAM" id="SSF52980">
    <property type="entry name" value="Restriction endonuclease-like"/>
    <property type="match status" value="1"/>
</dbReference>
<keyword evidence="2" id="KW-0255">Endonuclease</keyword>
<organism evidence="2 3">
    <name type="scientific">Caulobacter ginsengisoli</name>
    <dbReference type="NCBI Taxonomy" id="400775"/>
    <lineage>
        <taxon>Bacteria</taxon>
        <taxon>Pseudomonadati</taxon>
        <taxon>Pseudomonadota</taxon>
        <taxon>Alphaproteobacteria</taxon>
        <taxon>Caulobacterales</taxon>
        <taxon>Caulobacteraceae</taxon>
        <taxon>Caulobacter</taxon>
    </lineage>
</organism>
<comment type="caution">
    <text evidence="2">The sequence shown here is derived from an EMBL/GenBank/DDBJ whole genome shotgun (WGS) entry which is preliminary data.</text>
</comment>
<dbReference type="PANTHER" id="PTHR38590:SF1">
    <property type="entry name" value="BLL0828 PROTEIN"/>
    <property type="match status" value="1"/>
</dbReference>
<dbReference type="Proteomes" id="UP001228905">
    <property type="component" value="Unassembled WGS sequence"/>
</dbReference>
<name>A0ABU0IZU2_9CAUL</name>
<evidence type="ECO:0000313" key="2">
    <source>
        <dbReference type="EMBL" id="MDQ0466487.1"/>
    </source>
</evidence>
<dbReference type="RefSeq" id="WP_307352589.1">
    <property type="nucleotide sequence ID" value="NZ_JAUSVS010000012.1"/>
</dbReference>